<gene>
    <name evidence="1" type="ORF">AMORRO_LOCUS6012</name>
</gene>
<dbReference type="EMBL" id="CAJVPV010003833">
    <property type="protein sequence ID" value="CAG8560845.1"/>
    <property type="molecule type" value="Genomic_DNA"/>
</dbReference>
<dbReference type="AlphaFoldDB" id="A0A9N9BA38"/>
<evidence type="ECO:0000313" key="1">
    <source>
        <dbReference type="EMBL" id="CAG8560845.1"/>
    </source>
</evidence>
<comment type="caution">
    <text evidence="1">The sequence shown here is derived from an EMBL/GenBank/DDBJ whole genome shotgun (WGS) entry which is preliminary data.</text>
</comment>
<protein>
    <submittedName>
        <fullName evidence="1">6887_t:CDS:1</fullName>
    </submittedName>
</protein>
<name>A0A9N9BA38_9GLOM</name>
<accession>A0A9N9BA38</accession>
<proteinExistence type="predicted"/>
<dbReference type="Proteomes" id="UP000789342">
    <property type="component" value="Unassembled WGS sequence"/>
</dbReference>
<keyword evidence="2" id="KW-1185">Reference proteome</keyword>
<sequence>MSSFNSLHSRGSYKSKLFDISGVVKPVKMFRAESISDSRLIDLEIPDIIDSEI</sequence>
<organism evidence="1 2">
    <name type="scientific">Acaulospora morrowiae</name>
    <dbReference type="NCBI Taxonomy" id="94023"/>
    <lineage>
        <taxon>Eukaryota</taxon>
        <taxon>Fungi</taxon>
        <taxon>Fungi incertae sedis</taxon>
        <taxon>Mucoromycota</taxon>
        <taxon>Glomeromycotina</taxon>
        <taxon>Glomeromycetes</taxon>
        <taxon>Diversisporales</taxon>
        <taxon>Acaulosporaceae</taxon>
        <taxon>Acaulospora</taxon>
    </lineage>
</organism>
<reference evidence="1" key="1">
    <citation type="submission" date="2021-06" db="EMBL/GenBank/DDBJ databases">
        <authorList>
            <person name="Kallberg Y."/>
            <person name="Tangrot J."/>
            <person name="Rosling A."/>
        </authorList>
    </citation>
    <scope>NUCLEOTIDE SEQUENCE</scope>
    <source>
        <strain evidence="1">CL551</strain>
    </source>
</reference>
<evidence type="ECO:0000313" key="2">
    <source>
        <dbReference type="Proteomes" id="UP000789342"/>
    </source>
</evidence>